<dbReference type="Gene3D" id="1.25.40.10">
    <property type="entry name" value="Tetratricopeptide repeat domain"/>
    <property type="match status" value="1"/>
</dbReference>
<evidence type="ECO:0000256" key="6">
    <source>
        <dbReference type="SAM" id="SignalP"/>
    </source>
</evidence>
<dbReference type="RefSeq" id="WP_244076121.1">
    <property type="nucleotide sequence ID" value="NZ_AP025581.1"/>
</dbReference>
<organism evidence="8 9">
    <name type="scientific">Alistipes finegoldii</name>
    <dbReference type="NCBI Taxonomy" id="214856"/>
    <lineage>
        <taxon>Bacteria</taxon>
        <taxon>Pseudomonadati</taxon>
        <taxon>Bacteroidota</taxon>
        <taxon>Bacteroidia</taxon>
        <taxon>Bacteroidales</taxon>
        <taxon>Rikenellaceae</taxon>
        <taxon>Alistipes</taxon>
    </lineage>
</organism>
<evidence type="ECO:0000256" key="4">
    <source>
        <dbReference type="SAM" id="MobiDB-lite"/>
    </source>
</evidence>
<reference evidence="8" key="1">
    <citation type="submission" date="2022-01" db="EMBL/GenBank/DDBJ databases">
        <title>Novel bile acid biosynthetic pathways are enriched in the microbiome of centenarians.</title>
        <authorList>
            <person name="Sato Y."/>
            <person name="Atarashi K."/>
            <person name="Plichta R.D."/>
            <person name="Arai Y."/>
            <person name="Sasajima S."/>
            <person name="Kearney M.S."/>
            <person name="Suda W."/>
            <person name="Takeshita K."/>
            <person name="Sasaki T."/>
            <person name="Okamoto S."/>
            <person name="Skelly N.A."/>
            <person name="Okamura Y."/>
            <person name="Vlamakis H."/>
            <person name="Li Y."/>
            <person name="Tanoue T."/>
            <person name="Takei H."/>
            <person name="Nittono H."/>
            <person name="Narushima S."/>
            <person name="Irie J."/>
            <person name="Itoh H."/>
            <person name="Moriya K."/>
            <person name="Sugiura Y."/>
            <person name="Suematsu M."/>
            <person name="Moritoki N."/>
            <person name="Shibata S."/>
            <person name="Littman R.D."/>
            <person name="Fischbach A.M."/>
            <person name="Uwamino Y."/>
            <person name="Inoue T."/>
            <person name="Honda A."/>
            <person name="Hattori M."/>
            <person name="Murai T."/>
            <person name="Xavier J.R."/>
            <person name="Hirose N."/>
            <person name="Honda K."/>
        </authorList>
    </citation>
    <scope>NUCLEOTIDE SEQUENCE</scope>
    <source>
        <strain evidence="8">CE91-St16</strain>
    </source>
</reference>
<comment type="caution">
    <text evidence="8">The sequence shown here is derived from an EMBL/GenBank/DDBJ whole genome shotgun (WGS) entry which is preliminary data.</text>
</comment>
<dbReference type="InterPro" id="IPR009057">
    <property type="entry name" value="Homeodomain-like_sf"/>
</dbReference>
<dbReference type="Proteomes" id="UP001055105">
    <property type="component" value="Unassembled WGS sequence"/>
</dbReference>
<dbReference type="InterPro" id="IPR018062">
    <property type="entry name" value="HTH_AraC-typ_CS"/>
</dbReference>
<evidence type="ECO:0000256" key="2">
    <source>
        <dbReference type="ARBA" id="ARBA00023125"/>
    </source>
</evidence>
<dbReference type="SMART" id="SM00342">
    <property type="entry name" value="HTH_ARAC"/>
    <property type="match status" value="1"/>
</dbReference>
<dbReference type="AlphaFoldDB" id="A0AA37KPG8"/>
<dbReference type="SUPFAM" id="SSF48452">
    <property type="entry name" value="TPR-like"/>
    <property type="match status" value="2"/>
</dbReference>
<dbReference type="PANTHER" id="PTHR43280">
    <property type="entry name" value="ARAC-FAMILY TRANSCRIPTIONAL REGULATOR"/>
    <property type="match status" value="1"/>
</dbReference>
<feature type="chain" id="PRO_5041423626" description="HTH araC/xylS-type domain-containing protein" evidence="6">
    <location>
        <begin position="22"/>
        <end position="591"/>
    </location>
</feature>
<keyword evidence="5" id="KW-0472">Membrane</keyword>
<feature type="region of interest" description="Disordered" evidence="4">
    <location>
        <begin position="441"/>
        <end position="468"/>
    </location>
</feature>
<keyword evidence="6" id="KW-0732">Signal</keyword>
<dbReference type="EMBL" id="BQOL01000001">
    <property type="protein sequence ID" value="GKI17797.1"/>
    <property type="molecule type" value="Genomic_DNA"/>
</dbReference>
<name>A0AA37KPG8_9BACT</name>
<evidence type="ECO:0000259" key="7">
    <source>
        <dbReference type="PROSITE" id="PS01124"/>
    </source>
</evidence>
<gene>
    <name evidence="8" type="ORF">CE91St16_07050</name>
</gene>
<proteinExistence type="predicted"/>
<evidence type="ECO:0000313" key="8">
    <source>
        <dbReference type="EMBL" id="GKI17797.1"/>
    </source>
</evidence>
<dbReference type="Pfam" id="PF12833">
    <property type="entry name" value="HTH_18"/>
    <property type="match status" value="1"/>
</dbReference>
<dbReference type="SUPFAM" id="SSF46689">
    <property type="entry name" value="Homeodomain-like"/>
    <property type="match status" value="1"/>
</dbReference>
<keyword evidence="5" id="KW-1133">Transmembrane helix</keyword>
<evidence type="ECO:0000256" key="3">
    <source>
        <dbReference type="ARBA" id="ARBA00023163"/>
    </source>
</evidence>
<sequence length="591" mass="68232">MLRRLFILAAVVSLGLPAVRAQEGAASHAAVIQADTLPALLERLERDPEDIDLLVEICSQYTMRSEFAAIHPYVSRLRRAGAAHDDERALMYADLFSGQSYLLAEGSDSTRIYLDRALIRGRQCEDPVALCRIYNALGIYAVSIETNYFGGIEYFLEAMEYARSASLNRFYLVAQCNLANTYYMRNDSAGLKYAEEVCRLGTEWGYDYLAFGGAVISAYMHYMLGDQDRALEYILRTLPDTDKFGYHTELYSLYANILHAQGDDAGAERYYLMALDHIDEKVVTAAVMTYLSYGTYLNDRGEYARAIPVLRQGIELSERSNNAVHRYKLYQRISEAETALGRYREALDYFKSYHSQADSIFNVERERSINELRVKYDAERQENMLRKSEIDLIRQQRRFQLLLLLLLFAVGISTVVYILYRRKDKMYKQIVRQQYEFLKKEKKAAQPAMPPPDPISPQTEKQSPDRDEHAVRDAELFARIEYLMQTEGVYRQNDLTIERLAERLDTNRTYISRAINQQAGKAFSSYVNSYRIDEAVRRLSDVDDDTPLKALAQMLGYNHLQTFYTSFQSAIGMPPSKYREKLLKLHREHQL</sequence>
<dbReference type="PROSITE" id="PS00041">
    <property type="entry name" value="HTH_ARAC_FAMILY_1"/>
    <property type="match status" value="1"/>
</dbReference>
<dbReference type="InterPro" id="IPR011990">
    <property type="entry name" value="TPR-like_helical_dom_sf"/>
</dbReference>
<dbReference type="GO" id="GO:0003700">
    <property type="term" value="F:DNA-binding transcription factor activity"/>
    <property type="evidence" value="ECO:0007669"/>
    <property type="project" value="InterPro"/>
</dbReference>
<feature type="signal peptide" evidence="6">
    <location>
        <begin position="1"/>
        <end position="21"/>
    </location>
</feature>
<feature type="transmembrane region" description="Helical" evidence="5">
    <location>
        <begin position="399"/>
        <end position="420"/>
    </location>
</feature>
<dbReference type="InterPro" id="IPR018060">
    <property type="entry name" value="HTH_AraC"/>
</dbReference>
<protein>
    <recommendedName>
        <fullName evidence="7">HTH araC/xylS-type domain-containing protein</fullName>
    </recommendedName>
</protein>
<accession>A0AA37KPG8</accession>
<dbReference type="PROSITE" id="PS01124">
    <property type="entry name" value="HTH_ARAC_FAMILY_2"/>
    <property type="match status" value="1"/>
</dbReference>
<evidence type="ECO:0000256" key="1">
    <source>
        <dbReference type="ARBA" id="ARBA00023015"/>
    </source>
</evidence>
<dbReference type="GO" id="GO:0043565">
    <property type="term" value="F:sequence-specific DNA binding"/>
    <property type="evidence" value="ECO:0007669"/>
    <property type="project" value="InterPro"/>
</dbReference>
<keyword evidence="2" id="KW-0238">DNA-binding</keyword>
<evidence type="ECO:0000313" key="9">
    <source>
        <dbReference type="Proteomes" id="UP001055105"/>
    </source>
</evidence>
<dbReference type="Gene3D" id="1.10.10.60">
    <property type="entry name" value="Homeodomain-like"/>
    <property type="match status" value="2"/>
</dbReference>
<dbReference type="PANTHER" id="PTHR43280:SF29">
    <property type="entry name" value="ARAC-FAMILY TRANSCRIPTIONAL REGULATOR"/>
    <property type="match status" value="1"/>
</dbReference>
<evidence type="ECO:0000256" key="5">
    <source>
        <dbReference type="SAM" id="Phobius"/>
    </source>
</evidence>
<keyword evidence="5" id="KW-0812">Transmembrane</keyword>
<keyword evidence="3" id="KW-0804">Transcription</keyword>
<keyword evidence="1" id="KW-0805">Transcription regulation</keyword>
<feature type="domain" description="HTH araC/xylS-type" evidence="7">
    <location>
        <begin position="474"/>
        <end position="581"/>
    </location>
</feature>